<keyword evidence="2" id="KW-0812">Transmembrane</keyword>
<keyword evidence="2" id="KW-0472">Membrane</keyword>
<feature type="signal peptide" evidence="3">
    <location>
        <begin position="1"/>
        <end position="27"/>
    </location>
</feature>
<name>A0A5C6CSY4_9BACT</name>
<dbReference type="InterPro" id="IPR003646">
    <property type="entry name" value="SH3-like_bac-type"/>
</dbReference>
<accession>A0A5C6CSY4</accession>
<keyword evidence="1" id="KW-0802">TPR repeat</keyword>
<feature type="transmembrane region" description="Helical" evidence="2">
    <location>
        <begin position="837"/>
        <end position="858"/>
    </location>
</feature>
<gene>
    <name evidence="5" type="ORF">Pla144_30720</name>
</gene>
<evidence type="ECO:0000256" key="2">
    <source>
        <dbReference type="SAM" id="Phobius"/>
    </source>
</evidence>
<dbReference type="InterPro" id="IPR019734">
    <property type="entry name" value="TPR_rpt"/>
</dbReference>
<evidence type="ECO:0000259" key="4">
    <source>
        <dbReference type="PROSITE" id="PS51781"/>
    </source>
</evidence>
<keyword evidence="2" id="KW-1133">Transmembrane helix</keyword>
<feature type="repeat" description="TPR" evidence="1">
    <location>
        <begin position="756"/>
        <end position="789"/>
    </location>
</feature>
<evidence type="ECO:0000256" key="1">
    <source>
        <dbReference type="PROSITE-ProRule" id="PRU00339"/>
    </source>
</evidence>
<organism evidence="5 6">
    <name type="scientific">Bythopirellula polymerisocia</name>
    <dbReference type="NCBI Taxonomy" id="2528003"/>
    <lineage>
        <taxon>Bacteria</taxon>
        <taxon>Pseudomonadati</taxon>
        <taxon>Planctomycetota</taxon>
        <taxon>Planctomycetia</taxon>
        <taxon>Pirellulales</taxon>
        <taxon>Lacipirellulaceae</taxon>
        <taxon>Bythopirellula</taxon>
    </lineage>
</organism>
<dbReference type="SUPFAM" id="SSF48452">
    <property type="entry name" value="TPR-like"/>
    <property type="match status" value="1"/>
</dbReference>
<dbReference type="PROSITE" id="PS50005">
    <property type="entry name" value="TPR"/>
    <property type="match status" value="1"/>
</dbReference>
<feature type="chain" id="PRO_5023051888" evidence="3">
    <location>
        <begin position="28"/>
        <end position="954"/>
    </location>
</feature>
<dbReference type="PANTHER" id="PTHR40940:SF2">
    <property type="entry name" value="BATD"/>
    <property type="match status" value="1"/>
</dbReference>
<dbReference type="PANTHER" id="PTHR40940">
    <property type="entry name" value="PROTEIN BATD-RELATED"/>
    <property type="match status" value="1"/>
</dbReference>
<dbReference type="AlphaFoldDB" id="A0A5C6CSY4"/>
<keyword evidence="6" id="KW-1185">Reference proteome</keyword>
<dbReference type="InterPro" id="IPR025738">
    <property type="entry name" value="BatD"/>
</dbReference>
<dbReference type="SMART" id="SM00028">
    <property type="entry name" value="TPR"/>
    <property type="match status" value="1"/>
</dbReference>
<dbReference type="Proteomes" id="UP000318437">
    <property type="component" value="Unassembled WGS sequence"/>
</dbReference>
<dbReference type="Gene3D" id="1.25.40.10">
    <property type="entry name" value="Tetratricopeptide repeat domain"/>
    <property type="match status" value="1"/>
</dbReference>
<feature type="transmembrane region" description="Helical" evidence="2">
    <location>
        <begin position="864"/>
        <end position="885"/>
    </location>
</feature>
<dbReference type="OrthoDB" id="226310at2"/>
<protein>
    <submittedName>
        <fullName evidence="5">Tetratricopeptide repeat protein</fullName>
    </submittedName>
</protein>
<sequence length="954" mass="103108" precursor="true">MQHFISNICRFLVLATLIGGGALQASAADVRVGVSSRDTYVGMPVVLQIQVSNASSVEPPVIPTVDGLDIHSRGTPSQSTQITAINGRTTKNTSLTYVYEVVPVRAGSFRIPPITIEMDGTQKQTQAIEFVASKSETGDLMFVEVAGKEKEIYVGQALDLTLKIWLRPFRDSERNITLSAGDMWKMISPSSSWGVFGDRIEQMANTGQRPKAQEVLRKDRDGVEHSYYLYEIDATIYPKHAGAIAGDDIHVIVEYPTALGTARDPFASMFDSMPFPGGFGMDDFPSPFGRRLAVQSVRPIVSDASVESINVRPIPTADRPGDYRGAVGDYGIVTEARQTSVKAGDPIELLIGIVGTGPMELVQAPPLAELSELTTNFKVPNEPLAGFVQEDRKVFSTTIRPRKDGITEIPAIPFTFFDPQQDQFVTVRSKPISIHVDPTDTLALDAIVGSRSAASNRVEQGVAASGEPSASFQNYSGDGLLSSEAPQDLSPGTLFFLVTLPPLIVVGIGIALNRSSVSQLLGRLGFGSHQVQTRILEAKTAAEVCRTLQSYLARRLGLNSDLKDTSEIIGALRAAGNHKLAVQCERVFHTINQPYASGVSRTASLEDVKHEALEVLSEMQRHHLRKHTKPKPRQFSAEQFNRIKAGHGRGTSHVASLVVLAGTIALTSCLATAGTVREPLIQSTPNATSPQDAQSEPRDISSVLEAEQKQAILEQAGRLYDSAMNSHSQDSADAKQAFANAAEKYQLLVDSGVANSRLYVNMANTYLQSGQQGKAIANYKRALEIDPGNRKAQINLEHAMQLVAPSVSEGSDEVGNDFAALASATIAWLTRNLSPRFMGGIAVSAWFALWLVLGLRLIGLQFPWKTLAATAGALVIFSASLYSVYGAKSDHTIAIISSPSTELRKGDGLSFPVTNLKLSEGQAVEFLKQRGDWLKIRSESGQTGWVQSRNVEVI</sequence>
<reference evidence="5 6" key="1">
    <citation type="submission" date="2019-02" db="EMBL/GenBank/DDBJ databases">
        <title>Deep-cultivation of Planctomycetes and their phenomic and genomic characterization uncovers novel biology.</title>
        <authorList>
            <person name="Wiegand S."/>
            <person name="Jogler M."/>
            <person name="Boedeker C."/>
            <person name="Pinto D."/>
            <person name="Vollmers J."/>
            <person name="Rivas-Marin E."/>
            <person name="Kohn T."/>
            <person name="Peeters S.H."/>
            <person name="Heuer A."/>
            <person name="Rast P."/>
            <person name="Oberbeckmann S."/>
            <person name="Bunk B."/>
            <person name="Jeske O."/>
            <person name="Meyerdierks A."/>
            <person name="Storesund J.E."/>
            <person name="Kallscheuer N."/>
            <person name="Luecker S."/>
            <person name="Lage O.M."/>
            <person name="Pohl T."/>
            <person name="Merkel B.J."/>
            <person name="Hornburger P."/>
            <person name="Mueller R.-W."/>
            <person name="Bruemmer F."/>
            <person name="Labrenz M."/>
            <person name="Spormann A.M."/>
            <person name="Op Den Camp H."/>
            <person name="Overmann J."/>
            <person name="Amann R."/>
            <person name="Jetten M.S.M."/>
            <person name="Mascher T."/>
            <person name="Medema M.H."/>
            <person name="Devos D.P."/>
            <person name="Kaster A.-K."/>
            <person name="Ovreas L."/>
            <person name="Rohde M."/>
            <person name="Galperin M.Y."/>
            <person name="Jogler C."/>
        </authorList>
    </citation>
    <scope>NUCLEOTIDE SEQUENCE [LARGE SCALE GENOMIC DNA]</scope>
    <source>
        <strain evidence="5 6">Pla144</strain>
    </source>
</reference>
<dbReference type="PROSITE" id="PS51781">
    <property type="entry name" value="SH3B"/>
    <property type="match status" value="1"/>
</dbReference>
<evidence type="ECO:0000256" key="3">
    <source>
        <dbReference type="SAM" id="SignalP"/>
    </source>
</evidence>
<comment type="caution">
    <text evidence="5">The sequence shown here is derived from an EMBL/GenBank/DDBJ whole genome shotgun (WGS) entry which is preliminary data.</text>
</comment>
<dbReference type="Pfam" id="PF00515">
    <property type="entry name" value="TPR_1"/>
    <property type="match status" value="1"/>
</dbReference>
<dbReference type="InterPro" id="IPR011990">
    <property type="entry name" value="TPR-like_helical_dom_sf"/>
</dbReference>
<keyword evidence="3" id="KW-0732">Signal</keyword>
<proteinExistence type="predicted"/>
<dbReference type="Pfam" id="PF08239">
    <property type="entry name" value="SH3_3"/>
    <property type="match status" value="1"/>
</dbReference>
<dbReference type="EMBL" id="SJPS01000004">
    <property type="protein sequence ID" value="TWU25859.1"/>
    <property type="molecule type" value="Genomic_DNA"/>
</dbReference>
<dbReference type="Gene3D" id="2.30.30.40">
    <property type="entry name" value="SH3 Domains"/>
    <property type="match status" value="1"/>
</dbReference>
<feature type="domain" description="SH3b" evidence="4">
    <location>
        <begin position="891"/>
        <end position="954"/>
    </location>
</feature>
<evidence type="ECO:0000313" key="5">
    <source>
        <dbReference type="EMBL" id="TWU25859.1"/>
    </source>
</evidence>
<evidence type="ECO:0000313" key="6">
    <source>
        <dbReference type="Proteomes" id="UP000318437"/>
    </source>
</evidence>
<dbReference type="Pfam" id="PF13584">
    <property type="entry name" value="BatD"/>
    <property type="match status" value="2"/>
</dbReference>
<dbReference type="RefSeq" id="WP_146451427.1">
    <property type="nucleotide sequence ID" value="NZ_SJPS01000004.1"/>
</dbReference>
<dbReference type="PROSITE" id="PS50293">
    <property type="entry name" value="TPR_REGION"/>
    <property type="match status" value="1"/>
</dbReference>